<keyword evidence="2" id="KW-1133">Transmembrane helix</keyword>
<protein>
    <submittedName>
        <fullName evidence="6">Glycoside hydrolase family 88 protein</fullName>
    </submittedName>
    <submittedName>
        <fullName evidence="9">Glycosyl hydrolase</fullName>
    </submittedName>
</protein>
<name>A0A1Y4PXZ7_BACOV</name>
<evidence type="ECO:0000313" key="9">
    <source>
        <dbReference type="EMBL" id="RHH48465.1"/>
    </source>
</evidence>
<accession>A0A1Y4PXZ7</accession>
<dbReference type="EMBL" id="VWFP01000003">
    <property type="protein sequence ID" value="KAA4629502.1"/>
    <property type="molecule type" value="Genomic_DNA"/>
</dbReference>
<dbReference type="Pfam" id="PF07470">
    <property type="entry name" value="Glyco_hydro_88"/>
    <property type="match status" value="1"/>
</dbReference>
<reference evidence="10 11" key="3">
    <citation type="submission" date="2018-08" db="EMBL/GenBank/DDBJ databases">
        <title>A genome reference for cultivated species of the human gut microbiota.</title>
        <authorList>
            <person name="Zou Y."/>
            <person name="Xue W."/>
            <person name="Luo G."/>
        </authorList>
    </citation>
    <scope>NUCLEOTIDE SEQUENCE [LARGE SCALE GENOMIC DNA]</scope>
    <source>
        <strain evidence="8 11">AF04-46</strain>
        <strain evidence="9 10">AM17-48</strain>
    </source>
</reference>
<dbReference type="Proteomes" id="UP000478493">
    <property type="component" value="Unassembled WGS sequence"/>
</dbReference>
<dbReference type="InterPro" id="IPR052043">
    <property type="entry name" value="PolySaccharide_Degr_Enz"/>
</dbReference>
<keyword evidence="14" id="KW-1185">Reference proteome</keyword>
<organism evidence="9 10">
    <name type="scientific">Bacteroides ovatus</name>
    <dbReference type="NCBI Taxonomy" id="28116"/>
    <lineage>
        <taxon>Bacteria</taxon>
        <taxon>Pseudomonadati</taxon>
        <taxon>Bacteroidota</taxon>
        <taxon>Bacteroidia</taxon>
        <taxon>Bacteroidales</taxon>
        <taxon>Bacteroidaceae</taxon>
        <taxon>Bacteroides</taxon>
    </lineage>
</organism>
<dbReference type="Gene3D" id="1.50.10.10">
    <property type="match status" value="1"/>
</dbReference>
<gene>
    <name evidence="9" type="ORF">DW206_07350</name>
    <name evidence="8" type="ORF">DWV35_04195</name>
    <name evidence="7" type="ORF">DYI28_19255</name>
    <name evidence="4" type="ORF">F3B85_00535</name>
    <name evidence="5" type="ORF">F3B90_05050</name>
    <name evidence="3" type="ORF">F3D66_03190</name>
    <name evidence="6" type="ORF">PQ628_03860</name>
</gene>
<dbReference type="GO" id="GO:0005975">
    <property type="term" value="P:carbohydrate metabolic process"/>
    <property type="evidence" value="ECO:0007669"/>
    <property type="project" value="InterPro"/>
</dbReference>
<dbReference type="EMBL" id="JAQQPO010000003">
    <property type="protein sequence ID" value="MDC7957337.1"/>
    <property type="molecule type" value="Genomic_DNA"/>
</dbReference>
<evidence type="ECO:0000313" key="13">
    <source>
        <dbReference type="Proteomes" id="UP000424805"/>
    </source>
</evidence>
<dbReference type="EMBL" id="CP041395">
    <property type="protein sequence ID" value="QDM10656.1"/>
    <property type="molecule type" value="Genomic_DNA"/>
</dbReference>
<evidence type="ECO:0000313" key="3">
    <source>
        <dbReference type="EMBL" id="KAA4103837.1"/>
    </source>
</evidence>
<dbReference type="AlphaFoldDB" id="A0A1Y4PXZ7"/>
<dbReference type="EMBL" id="VWKB01000003">
    <property type="protein sequence ID" value="KAA4103837.1"/>
    <property type="molecule type" value="Genomic_DNA"/>
</dbReference>
<reference evidence="6" key="6">
    <citation type="submission" date="2022-10" db="EMBL/GenBank/DDBJ databases">
        <title>Human gut microbiome strain richness.</title>
        <authorList>
            <person name="Chen-Liaw A."/>
        </authorList>
    </citation>
    <scope>NUCLEOTIDE SEQUENCE</scope>
    <source>
        <strain evidence="6">RTP21484st1_H8_RTP21484_190118</strain>
    </source>
</reference>
<dbReference type="InterPro" id="IPR012341">
    <property type="entry name" value="6hp_glycosidase-like_sf"/>
</dbReference>
<evidence type="ECO:0000256" key="2">
    <source>
        <dbReference type="SAM" id="Phobius"/>
    </source>
</evidence>
<evidence type="ECO:0000313" key="5">
    <source>
        <dbReference type="EMBL" id="KAA4629502.1"/>
    </source>
</evidence>
<evidence type="ECO:0000256" key="1">
    <source>
        <dbReference type="ARBA" id="ARBA00022801"/>
    </source>
</evidence>
<evidence type="ECO:0000313" key="6">
    <source>
        <dbReference type="EMBL" id="MDC7957337.1"/>
    </source>
</evidence>
<keyword evidence="2" id="KW-0812">Transmembrane</keyword>
<evidence type="ECO:0000313" key="14">
    <source>
        <dbReference type="Proteomes" id="UP000473905"/>
    </source>
</evidence>
<dbReference type="Proteomes" id="UP000286031">
    <property type="component" value="Unassembled WGS sequence"/>
</dbReference>
<dbReference type="EMBL" id="QSBI01000003">
    <property type="protein sequence ID" value="RGX12491.1"/>
    <property type="molecule type" value="Genomic_DNA"/>
</dbReference>
<reference evidence="12" key="1">
    <citation type="journal article" date="2018" name="J. Anim. Genet.">
        <title>Acquired interbacterial defense systems protect against interspecies antagonism in the human gut microbiome.</title>
        <authorList>
            <person name="Ross B.D."/>
            <person name="Verster A.J."/>
            <person name="Radey M.C."/>
            <person name="Schmidtke D.T."/>
            <person name="Pope C.E."/>
            <person name="Hoffman L.R."/>
            <person name="Hajjar A."/>
            <person name="Peterson S.B."/>
            <person name="Borenstein E."/>
            <person name="Mougous J."/>
        </authorList>
    </citation>
    <scope>NUCLEOTIDE SEQUENCE [LARGE SCALE GENOMIC DNA]</scope>
    <source>
        <strain evidence="12">3725 D1 iv</strain>
    </source>
</reference>
<evidence type="ECO:0000313" key="7">
    <source>
        <dbReference type="EMBL" id="QDM10656.1"/>
    </source>
</evidence>
<dbReference type="EMBL" id="QRJR01000005">
    <property type="protein sequence ID" value="RHH48465.1"/>
    <property type="molecule type" value="Genomic_DNA"/>
</dbReference>
<dbReference type="InterPro" id="IPR010905">
    <property type="entry name" value="Glyco_hydro_88"/>
</dbReference>
<proteinExistence type="predicted"/>
<keyword evidence="1 9" id="KW-0378">Hydrolase</keyword>
<dbReference type="PANTHER" id="PTHR33886:SF8">
    <property type="entry name" value="UNSATURATED RHAMNOGALACTURONAN HYDROLASE (EUROFUNG)"/>
    <property type="match status" value="1"/>
</dbReference>
<keyword evidence="2" id="KW-0472">Membrane</keyword>
<evidence type="ECO:0000313" key="15">
    <source>
        <dbReference type="Proteomes" id="UP000478493"/>
    </source>
</evidence>
<dbReference type="SUPFAM" id="SSF48208">
    <property type="entry name" value="Six-hairpin glycosidases"/>
    <property type="match status" value="1"/>
</dbReference>
<evidence type="ECO:0000313" key="12">
    <source>
        <dbReference type="Proteomes" id="UP000318823"/>
    </source>
</evidence>
<evidence type="ECO:0000313" key="10">
    <source>
        <dbReference type="Proteomes" id="UP000283329"/>
    </source>
</evidence>
<evidence type="ECO:0000313" key="11">
    <source>
        <dbReference type="Proteomes" id="UP000286031"/>
    </source>
</evidence>
<dbReference type="Proteomes" id="UP000473905">
    <property type="component" value="Unassembled WGS sequence"/>
</dbReference>
<reference evidence="13 14" key="4">
    <citation type="journal article" date="2019" name="Nat. Med.">
        <title>A library of human gut bacterial isolates paired with longitudinal multiomics data enables mechanistic microbiome research.</title>
        <authorList>
            <person name="Poyet M."/>
            <person name="Groussin M."/>
            <person name="Gibbons S.M."/>
            <person name="Avila-Pacheco J."/>
            <person name="Jiang X."/>
            <person name="Kearney S.M."/>
            <person name="Perrotta A.R."/>
            <person name="Berdy B."/>
            <person name="Zhao S."/>
            <person name="Lieberman T.D."/>
            <person name="Swanson P.K."/>
            <person name="Smith M."/>
            <person name="Roesemann S."/>
            <person name="Alexander J.E."/>
            <person name="Rich S.A."/>
            <person name="Livny J."/>
            <person name="Vlamakis H."/>
            <person name="Clish C."/>
            <person name="Bullock K."/>
            <person name="Deik A."/>
            <person name="Scott J."/>
            <person name="Pierce K.A."/>
            <person name="Xavier R.J."/>
            <person name="Alm E.J."/>
        </authorList>
    </citation>
    <scope>NUCLEOTIDE SEQUENCE [LARGE SCALE GENOMIC DNA]</scope>
    <source>
        <strain evidence="3 14">BIOML-A134</strain>
        <strain evidence="5 13">BIOML-A15</strain>
        <strain evidence="4 15">BIOML-A41</strain>
    </source>
</reference>
<dbReference type="Proteomes" id="UP001215078">
    <property type="component" value="Unassembled WGS sequence"/>
</dbReference>
<dbReference type="EMBL" id="VWGP01000001">
    <property type="protein sequence ID" value="KAA4543142.1"/>
    <property type="molecule type" value="Genomic_DNA"/>
</dbReference>
<feature type="transmembrane region" description="Helical" evidence="2">
    <location>
        <begin position="6"/>
        <end position="22"/>
    </location>
</feature>
<dbReference type="Proteomes" id="UP000283329">
    <property type="component" value="Unassembled WGS sequence"/>
</dbReference>
<evidence type="ECO:0000313" key="4">
    <source>
        <dbReference type="EMBL" id="KAA4543142.1"/>
    </source>
</evidence>
<evidence type="ECO:0000313" key="8">
    <source>
        <dbReference type="EMBL" id="RGX12491.1"/>
    </source>
</evidence>
<sequence length="390" mass="44572">MKKYGIIGIVFVGVAVICAFTFRGHKEADYLLTDFPAEADPVTVGNKIADRFLEQWHSQYGSPLRVDEPRTQITYPDVCTWLGGLWFAQATKNRGLEERLEARFQPLFTTEAYLQPQANHVDNNVFGAVPLELYMQTKDEKYLAMGMKYADTQWDAPATQELTEEEKAWADKGYSWQTRLWMDDMFMITAVQAQAYRVTQDMKYITRAAREMVVYLDSLQLDNGLFYHAPSAPYCWGRANGWMAVGMAELLRILPETNPDYAEIMAAYLKMMKTLKETQNEKGMWRQLVDDPELWEETSGSAMFTYAMIVGVKKGWLDAKEYGEVARKGWIALCSYIDKAGDVKAVCEGTMIKNSREHYINRLALTGDLHGQAPVLWCAYALVTDFKTNK</sequence>
<dbReference type="GO" id="GO:0016787">
    <property type="term" value="F:hydrolase activity"/>
    <property type="evidence" value="ECO:0007669"/>
    <property type="project" value="UniProtKB-KW"/>
</dbReference>
<dbReference type="Proteomes" id="UP000424805">
    <property type="component" value="Unassembled WGS sequence"/>
</dbReference>
<dbReference type="PANTHER" id="PTHR33886">
    <property type="entry name" value="UNSATURATED RHAMNOGALACTURONAN HYDROLASE (EUROFUNG)"/>
    <property type="match status" value="1"/>
</dbReference>
<dbReference type="RefSeq" id="WP_004302643.1">
    <property type="nucleotide sequence ID" value="NZ_BAABYV010000001.1"/>
</dbReference>
<dbReference type="Proteomes" id="UP000318823">
    <property type="component" value="Chromosome"/>
</dbReference>
<reference evidence="7" key="5">
    <citation type="submission" date="2019-07" db="EMBL/GenBank/DDBJ databases">
        <authorList>
            <person name="Ross B.D."/>
            <person name="Verster A.J."/>
            <person name="Radey M.C."/>
            <person name="Schmidtke D.T."/>
            <person name="Pope C.E."/>
            <person name="Hoffman L.R."/>
            <person name="Hajjar A."/>
            <person name="Peterson S.B."/>
            <person name="Borenstein E."/>
            <person name="Mougous J.D."/>
        </authorList>
    </citation>
    <scope>NUCLEOTIDE SEQUENCE</scope>
    <source>
        <strain evidence="7">3725 D1 iv</strain>
    </source>
</reference>
<reference evidence="7" key="2">
    <citation type="journal article" date="2018" name="Nature">
        <title>Human gut bacteria contain acquired interbacterial defence systems.</title>
        <authorList>
            <person name="Ross B.D."/>
            <person name="Verster A.J."/>
            <person name="Radey M.C."/>
            <person name="Schmidtke D.T."/>
            <person name="Pope C.E."/>
            <person name="Hoffman L.R."/>
            <person name="Hajjar A."/>
            <person name="Peterson S.B."/>
            <person name="Borenstein E."/>
            <person name="Mougous J."/>
        </authorList>
    </citation>
    <scope>NUCLEOTIDE SEQUENCE</scope>
    <source>
        <strain evidence="7">3725 D1 iv</strain>
    </source>
</reference>
<dbReference type="InterPro" id="IPR008928">
    <property type="entry name" value="6-hairpin_glycosidase_sf"/>
</dbReference>